<keyword evidence="1" id="KW-0472">Membrane</keyword>
<evidence type="ECO:0000313" key="2">
    <source>
        <dbReference type="EMBL" id="SDM49425.1"/>
    </source>
</evidence>
<protein>
    <submittedName>
        <fullName evidence="2">Uncharacterized protein</fullName>
    </submittedName>
</protein>
<feature type="transmembrane region" description="Helical" evidence="1">
    <location>
        <begin position="111"/>
        <end position="134"/>
    </location>
</feature>
<evidence type="ECO:0000256" key="1">
    <source>
        <dbReference type="SAM" id="Phobius"/>
    </source>
</evidence>
<gene>
    <name evidence="2" type="ORF">SAMN05428957_106246</name>
</gene>
<evidence type="ECO:0000313" key="3">
    <source>
        <dbReference type="Proteomes" id="UP000198552"/>
    </source>
</evidence>
<reference evidence="3" key="1">
    <citation type="submission" date="2016-10" db="EMBL/GenBank/DDBJ databases">
        <authorList>
            <person name="Varghese N."/>
            <person name="Submissions S."/>
        </authorList>
    </citation>
    <scope>NUCLEOTIDE SEQUENCE [LARGE SCALE GENOMIC DNA]</scope>
    <source>
        <strain evidence="3">EPL6</strain>
    </source>
</reference>
<accession>A0A1G9TQP9</accession>
<keyword evidence="1" id="KW-0812">Transmembrane</keyword>
<proteinExistence type="predicted"/>
<dbReference type="EMBL" id="FNHP01000006">
    <property type="protein sequence ID" value="SDM49425.1"/>
    <property type="molecule type" value="Genomic_DNA"/>
</dbReference>
<dbReference type="RefSeq" id="WP_091570476.1">
    <property type="nucleotide sequence ID" value="NZ_FNHP01000006.1"/>
</dbReference>
<dbReference type="AlphaFoldDB" id="A0A1G9TQP9"/>
<dbReference type="OrthoDB" id="8562850at2"/>
<name>A0A1G9TQP9_9BURK</name>
<keyword evidence="1" id="KW-1133">Transmembrane helix</keyword>
<organism evidence="2 3">
    <name type="scientific">Oryzisolibacter propanilivorax</name>
    <dbReference type="NCBI Taxonomy" id="1527607"/>
    <lineage>
        <taxon>Bacteria</taxon>
        <taxon>Pseudomonadati</taxon>
        <taxon>Pseudomonadota</taxon>
        <taxon>Betaproteobacteria</taxon>
        <taxon>Burkholderiales</taxon>
        <taxon>Comamonadaceae</taxon>
        <taxon>Oryzisolibacter</taxon>
    </lineage>
</organism>
<dbReference type="Proteomes" id="UP000198552">
    <property type="component" value="Unassembled WGS sequence"/>
</dbReference>
<feature type="transmembrane region" description="Helical" evidence="1">
    <location>
        <begin position="79"/>
        <end position="99"/>
    </location>
</feature>
<keyword evidence="3" id="KW-1185">Reference proteome</keyword>
<sequence length="184" mass="20348">MDYLLQGMFGEKSLTKVVALYDDKASAEAMVGRVLRLPGMEPTQVRLLSQADLKTHRADLFGRKMEPEQRGIFHTAFRAHLVAGFCGFVLGLLLYAYWMNTGHVMVTSSPLLAFIAIVGFSTTFGLLLGGLVTLRPDHVRVITQVRSALRKGRWALVVHPTDSHQTQQAQELLEGSGAKVLRTL</sequence>